<dbReference type="GO" id="GO:0005737">
    <property type="term" value="C:cytoplasm"/>
    <property type="evidence" value="ECO:0007669"/>
    <property type="project" value="TreeGrafter"/>
</dbReference>
<dbReference type="InterPro" id="IPR036625">
    <property type="entry name" value="E3-bd_dom_sf"/>
</dbReference>
<feature type="region of interest" description="Disordered" evidence="7">
    <location>
        <begin position="241"/>
        <end position="304"/>
    </location>
</feature>
<comment type="caution">
    <text evidence="10">The sequence shown here is derived from an EMBL/GenBank/DDBJ whole genome shotgun (WGS) entry which is preliminary data.</text>
</comment>
<dbReference type="Pfam" id="PF02817">
    <property type="entry name" value="E3_binding"/>
    <property type="match status" value="1"/>
</dbReference>
<dbReference type="InterPro" id="IPR004167">
    <property type="entry name" value="PSBD"/>
</dbReference>
<dbReference type="PROSITE" id="PS50968">
    <property type="entry name" value="BIOTINYL_LIPOYL"/>
    <property type="match status" value="1"/>
</dbReference>
<keyword evidence="3 6" id="KW-0808">Transferase</keyword>
<dbReference type="PANTHER" id="PTHR43178">
    <property type="entry name" value="DIHYDROLIPOAMIDE ACETYLTRANSFERASE COMPONENT OF PYRUVATE DEHYDROGENASE COMPLEX"/>
    <property type="match status" value="1"/>
</dbReference>
<dbReference type="InterPro" id="IPR003016">
    <property type="entry name" value="2-oxoA_DH_lipoyl-BS"/>
</dbReference>
<reference evidence="10 11" key="1">
    <citation type="submission" date="2019-09" db="EMBL/GenBank/DDBJ databases">
        <title>Phylogeny of genus Pseudoclavibacter and closely related genus.</title>
        <authorList>
            <person name="Li Y."/>
        </authorList>
    </citation>
    <scope>NUCLEOTIDE SEQUENCE [LARGE SCALE GENOMIC DNA]</scope>
    <source>
        <strain evidence="10 11">KCTC 13959</strain>
    </source>
</reference>
<dbReference type="PANTHER" id="PTHR43178:SF5">
    <property type="entry name" value="LIPOAMIDE ACYLTRANSFERASE COMPONENT OF BRANCHED-CHAIN ALPHA-KETO ACID DEHYDROGENASE COMPLEX, MITOCHONDRIAL"/>
    <property type="match status" value="1"/>
</dbReference>
<evidence type="ECO:0000256" key="6">
    <source>
        <dbReference type="RuleBase" id="RU003423"/>
    </source>
</evidence>
<feature type="domain" description="Lipoyl-binding" evidence="8">
    <location>
        <begin position="8"/>
        <end position="83"/>
    </location>
</feature>
<evidence type="ECO:0000256" key="2">
    <source>
        <dbReference type="ARBA" id="ARBA00007317"/>
    </source>
</evidence>
<dbReference type="Pfam" id="PF00364">
    <property type="entry name" value="Biotin_lipoyl"/>
    <property type="match status" value="1"/>
</dbReference>
<dbReference type="Gene3D" id="4.10.320.10">
    <property type="entry name" value="E3-binding domain"/>
    <property type="match status" value="1"/>
</dbReference>
<feature type="domain" description="Peripheral subunit-binding (PSBD)" evidence="9">
    <location>
        <begin position="178"/>
        <end position="215"/>
    </location>
</feature>
<name>A0A7J5BFD3_9MICO</name>
<evidence type="ECO:0000256" key="7">
    <source>
        <dbReference type="SAM" id="MobiDB-lite"/>
    </source>
</evidence>
<feature type="compositionally biased region" description="Low complexity" evidence="7">
    <location>
        <begin position="256"/>
        <end position="267"/>
    </location>
</feature>
<dbReference type="EMBL" id="WBKB01000001">
    <property type="protein sequence ID" value="KAB1644973.1"/>
    <property type="molecule type" value="Genomic_DNA"/>
</dbReference>
<dbReference type="InterPro" id="IPR050743">
    <property type="entry name" value="2-oxoacid_DH_E2_comp"/>
</dbReference>
<dbReference type="GO" id="GO:0031405">
    <property type="term" value="F:lipoic acid binding"/>
    <property type="evidence" value="ECO:0007669"/>
    <property type="project" value="TreeGrafter"/>
</dbReference>
<evidence type="ECO:0000256" key="5">
    <source>
        <dbReference type="ARBA" id="ARBA00023315"/>
    </source>
</evidence>
<gene>
    <name evidence="10" type="ORF">F8O05_01540</name>
</gene>
<dbReference type="InterPro" id="IPR001078">
    <property type="entry name" value="2-oxoacid_DH_actylTfrase"/>
</dbReference>
<dbReference type="GO" id="GO:0016407">
    <property type="term" value="F:acetyltransferase activity"/>
    <property type="evidence" value="ECO:0007669"/>
    <property type="project" value="TreeGrafter"/>
</dbReference>
<evidence type="ECO:0000259" key="9">
    <source>
        <dbReference type="PROSITE" id="PS51826"/>
    </source>
</evidence>
<dbReference type="SUPFAM" id="SSF47005">
    <property type="entry name" value="Peripheral subunit-binding domain of 2-oxo acid dehydrogenase complex"/>
    <property type="match status" value="1"/>
</dbReference>
<dbReference type="InterPro" id="IPR023213">
    <property type="entry name" value="CAT-like_dom_sf"/>
</dbReference>
<dbReference type="EC" id="2.3.1.-" evidence="6"/>
<dbReference type="SUPFAM" id="SSF51230">
    <property type="entry name" value="Single hybrid motif"/>
    <property type="match status" value="1"/>
</dbReference>
<feature type="compositionally biased region" description="Polar residues" evidence="7">
    <location>
        <begin position="288"/>
        <end position="300"/>
    </location>
</feature>
<accession>A0A7J5BFD3</accession>
<dbReference type="AlphaFoldDB" id="A0A7J5BFD3"/>
<keyword evidence="5 6" id="KW-0012">Acyltransferase</keyword>
<comment type="similarity">
    <text evidence="2 6">Belongs to the 2-oxoacid dehydrogenase family.</text>
</comment>
<dbReference type="PROSITE" id="PS00189">
    <property type="entry name" value="LIPOYL"/>
    <property type="match status" value="1"/>
</dbReference>
<comment type="cofactor">
    <cofactor evidence="1 6">
        <name>(R)-lipoate</name>
        <dbReference type="ChEBI" id="CHEBI:83088"/>
    </cofactor>
</comment>
<dbReference type="Pfam" id="PF00198">
    <property type="entry name" value="2-oxoacid_dh"/>
    <property type="match status" value="1"/>
</dbReference>
<evidence type="ECO:0000313" key="11">
    <source>
        <dbReference type="Proteomes" id="UP000433493"/>
    </source>
</evidence>
<keyword evidence="4 6" id="KW-0450">Lipoyl</keyword>
<protein>
    <recommendedName>
        <fullName evidence="6">Dihydrolipoamide acetyltransferase component of pyruvate dehydrogenase complex</fullName>
        <ecNumber evidence="6">2.3.1.-</ecNumber>
    </recommendedName>
</protein>
<sequence length="532" mass="55107">MGVVMAEVQEFILPDLGEGLVEATIVEWKVAVGDEVAIDQLVVEVESAKSVVELPTPYAGRVVSLGASEGEVLHAGQVLLGVAPVGAEVPAEAVTSSAEPATSSAEPVEAPAGASGAVLIGYGTQESTARLRRPEGGRFKQRRKQHAAETRTEIRDAGLQTPVAASVALIDERRNSPVMSPLVRREAQAAGFDARHLRGSGPGGLVLRADVQQAAATLQGTRALATQSGSIVAPVTQIGSTRTAKPGATGSGAAAGGANAPGTQTAAEPSSRAVHPAGQGADLGVGPTSGQATASETATDQAAADRRIPVEGMRGIVAEHMAQSHAQVPKATIWLDVDVTPLLDLRAQLQASTGERFSLTTLIARIVVAGLQQHPRLNASFDAATNEIVEYGRVNLGIAAQTPRGLSVPVVHGASEMNLRQLRDGIGELVAEAPRGKYSPSQLQGGTFTLNNYGAFGVDGSSPIINLPQAAMLGIGRLKERPWVVDGELAVRTVMTVSFVFDHRVCDGDAASAFLTYVTDRMEKPALLFADL</sequence>
<evidence type="ECO:0000256" key="1">
    <source>
        <dbReference type="ARBA" id="ARBA00001938"/>
    </source>
</evidence>
<evidence type="ECO:0000256" key="3">
    <source>
        <dbReference type="ARBA" id="ARBA00022679"/>
    </source>
</evidence>
<dbReference type="InterPro" id="IPR011053">
    <property type="entry name" value="Single_hybrid_motif"/>
</dbReference>
<dbReference type="InterPro" id="IPR000089">
    <property type="entry name" value="Biotin_lipoyl"/>
</dbReference>
<dbReference type="FunFam" id="3.30.559.10:FF:000007">
    <property type="entry name" value="Dihydrolipoamide acetyltransferase component of pyruvate dehydrogenase complex"/>
    <property type="match status" value="1"/>
</dbReference>
<dbReference type="PROSITE" id="PS51826">
    <property type="entry name" value="PSBD"/>
    <property type="match status" value="1"/>
</dbReference>
<dbReference type="CDD" id="cd06849">
    <property type="entry name" value="lipoyl_domain"/>
    <property type="match status" value="1"/>
</dbReference>
<dbReference type="OrthoDB" id="9805770at2"/>
<evidence type="ECO:0000259" key="8">
    <source>
        <dbReference type="PROSITE" id="PS50968"/>
    </source>
</evidence>
<dbReference type="Gene3D" id="3.30.559.10">
    <property type="entry name" value="Chloramphenicol acetyltransferase-like domain"/>
    <property type="match status" value="1"/>
</dbReference>
<dbReference type="SUPFAM" id="SSF52777">
    <property type="entry name" value="CoA-dependent acyltransferases"/>
    <property type="match status" value="1"/>
</dbReference>
<evidence type="ECO:0000313" key="10">
    <source>
        <dbReference type="EMBL" id="KAB1644973.1"/>
    </source>
</evidence>
<proteinExistence type="inferred from homology"/>
<dbReference type="Gene3D" id="2.40.50.100">
    <property type="match status" value="1"/>
</dbReference>
<dbReference type="Proteomes" id="UP000433493">
    <property type="component" value="Unassembled WGS sequence"/>
</dbReference>
<organism evidence="10 11">
    <name type="scientific">Gulosibacter chungangensis</name>
    <dbReference type="NCBI Taxonomy" id="979746"/>
    <lineage>
        <taxon>Bacteria</taxon>
        <taxon>Bacillati</taxon>
        <taxon>Actinomycetota</taxon>
        <taxon>Actinomycetes</taxon>
        <taxon>Micrococcales</taxon>
        <taxon>Microbacteriaceae</taxon>
        <taxon>Gulosibacter</taxon>
    </lineage>
</organism>
<evidence type="ECO:0000256" key="4">
    <source>
        <dbReference type="ARBA" id="ARBA00022823"/>
    </source>
</evidence>
<keyword evidence="11" id="KW-1185">Reference proteome</keyword>